<dbReference type="Proteomes" id="UP000835052">
    <property type="component" value="Unassembled WGS sequence"/>
</dbReference>
<comment type="similarity">
    <text evidence="1">Belongs to the ETS family.</text>
</comment>
<dbReference type="GO" id="GO:0043565">
    <property type="term" value="F:sequence-specific DNA binding"/>
    <property type="evidence" value="ECO:0007669"/>
    <property type="project" value="InterPro"/>
</dbReference>
<dbReference type="InterPro" id="IPR000418">
    <property type="entry name" value="Ets_dom"/>
</dbReference>
<dbReference type="InterPro" id="IPR036390">
    <property type="entry name" value="WH_DNA-bd_sf"/>
</dbReference>
<sequence length="276" mass="31671">MLDFKQPFHRNSVEFLWAYLFRLCMTPAANSLITWTGYGLQFKIINWNTLAQLYYCPHNTLAFNEDEIENIFRRAINRSSAIDYVFNKNGTIDFMFTELRVPDMEAYTGMRINEIMEYSRCFRRLGNECGNPPQAPLASNRLHVYFISIPATDLLPKMSSRKVSRAAHYDGAPPQPTNAMSVVAEGHFRGMKELLSSMDLDTDANTVSEFKERTHMLCARFLGGAWKTVPLEHLRISRIKKPVKVTVLMRGLRLQPCWSGELTSHRSPRVAVPEAL</sequence>
<reference evidence="3" key="1">
    <citation type="submission" date="2020-10" db="EMBL/GenBank/DDBJ databases">
        <authorList>
            <person name="Kikuchi T."/>
        </authorList>
    </citation>
    <scope>NUCLEOTIDE SEQUENCE</scope>
    <source>
        <strain evidence="3">NKZ352</strain>
    </source>
</reference>
<comment type="caution">
    <text evidence="3">The sequence shown here is derived from an EMBL/GenBank/DDBJ whole genome shotgun (WGS) entry which is preliminary data.</text>
</comment>
<dbReference type="AlphaFoldDB" id="A0A8S1H2N0"/>
<dbReference type="InterPro" id="IPR036388">
    <property type="entry name" value="WH-like_DNA-bd_sf"/>
</dbReference>
<name>A0A8S1H2N0_9PELO</name>
<proteinExistence type="inferred from homology"/>
<gene>
    <name evidence="3" type="ORF">CAUJ_LOCUS4917</name>
</gene>
<dbReference type="PROSITE" id="PS50061">
    <property type="entry name" value="ETS_DOMAIN_3"/>
    <property type="match status" value="1"/>
</dbReference>
<dbReference type="SUPFAM" id="SSF46785">
    <property type="entry name" value="Winged helix' DNA-binding domain"/>
    <property type="match status" value="1"/>
</dbReference>
<feature type="domain" description="ETS" evidence="2">
    <location>
        <begin position="14"/>
        <end position="79"/>
    </location>
</feature>
<dbReference type="EMBL" id="CAJGYM010000009">
    <property type="protein sequence ID" value="CAD6188998.1"/>
    <property type="molecule type" value="Genomic_DNA"/>
</dbReference>
<organism evidence="3 4">
    <name type="scientific">Caenorhabditis auriculariae</name>
    <dbReference type="NCBI Taxonomy" id="2777116"/>
    <lineage>
        <taxon>Eukaryota</taxon>
        <taxon>Metazoa</taxon>
        <taxon>Ecdysozoa</taxon>
        <taxon>Nematoda</taxon>
        <taxon>Chromadorea</taxon>
        <taxon>Rhabditida</taxon>
        <taxon>Rhabditina</taxon>
        <taxon>Rhabditomorpha</taxon>
        <taxon>Rhabditoidea</taxon>
        <taxon>Rhabditidae</taxon>
        <taxon>Peloderinae</taxon>
        <taxon>Caenorhabditis</taxon>
    </lineage>
</organism>
<evidence type="ECO:0000313" key="4">
    <source>
        <dbReference type="Proteomes" id="UP000835052"/>
    </source>
</evidence>
<protein>
    <recommendedName>
        <fullName evidence="2">ETS domain-containing protein</fullName>
    </recommendedName>
</protein>
<dbReference type="Gene3D" id="1.10.10.10">
    <property type="entry name" value="Winged helix-like DNA-binding domain superfamily/Winged helix DNA-binding domain"/>
    <property type="match status" value="1"/>
</dbReference>
<dbReference type="OrthoDB" id="5865344at2759"/>
<evidence type="ECO:0000313" key="3">
    <source>
        <dbReference type="EMBL" id="CAD6188998.1"/>
    </source>
</evidence>
<accession>A0A8S1H2N0</accession>
<evidence type="ECO:0000259" key="2">
    <source>
        <dbReference type="PROSITE" id="PS50061"/>
    </source>
</evidence>
<keyword evidence="4" id="KW-1185">Reference proteome</keyword>
<dbReference type="Gene3D" id="3.30.200.20">
    <property type="entry name" value="Phosphorylase Kinase, domain 1"/>
    <property type="match status" value="1"/>
</dbReference>
<evidence type="ECO:0000256" key="1">
    <source>
        <dbReference type="ARBA" id="ARBA00005562"/>
    </source>
</evidence>
<dbReference type="GO" id="GO:0003700">
    <property type="term" value="F:DNA-binding transcription factor activity"/>
    <property type="evidence" value="ECO:0007669"/>
    <property type="project" value="InterPro"/>
</dbReference>